<dbReference type="EMBL" id="JAWLKA010000012">
    <property type="protein sequence ID" value="MDV6283075.1"/>
    <property type="molecule type" value="Genomic_DNA"/>
</dbReference>
<evidence type="ECO:0000313" key="2">
    <source>
        <dbReference type="Proteomes" id="UP001185737"/>
    </source>
</evidence>
<dbReference type="Proteomes" id="UP001185737">
    <property type="component" value="Unassembled WGS sequence"/>
</dbReference>
<keyword evidence="2" id="KW-1185">Reference proteome</keyword>
<sequence>MTAAHPVGEQHLTAPEAARAAHMCGERVLDEKIACYGVTGAVEQRSDREVTREQIIGPLPAHCIQADDPWVGVGGSTWFSCLS</sequence>
<comment type="caution">
    <text evidence="1">The sequence shown here is derived from an EMBL/GenBank/DDBJ whole genome shotgun (WGS) entry which is preliminary data.</text>
</comment>
<protein>
    <submittedName>
        <fullName evidence="1">Uncharacterized protein</fullName>
    </submittedName>
</protein>
<evidence type="ECO:0000313" key="1">
    <source>
        <dbReference type="EMBL" id="MDV6283075.1"/>
    </source>
</evidence>
<accession>A0ABU4CIM0</accession>
<organism evidence="1 2">
    <name type="scientific">Rhodococcus jostii</name>
    <dbReference type="NCBI Taxonomy" id="132919"/>
    <lineage>
        <taxon>Bacteria</taxon>
        <taxon>Bacillati</taxon>
        <taxon>Actinomycetota</taxon>
        <taxon>Actinomycetes</taxon>
        <taxon>Mycobacteriales</taxon>
        <taxon>Nocardiaceae</taxon>
        <taxon>Rhodococcus</taxon>
    </lineage>
</organism>
<gene>
    <name evidence="1" type="ORF">R3Q59_21450</name>
</gene>
<name>A0ABU4CIM0_RHOJO</name>
<proteinExistence type="predicted"/>
<reference evidence="1 2" key="1">
    <citation type="submission" date="2023-10" db="EMBL/GenBank/DDBJ databases">
        <title>Development of a sustainable strategy for remediation of hydrocarbon-contaminated territories based on the waste exchange concept.</title>
        <authorList>
            <person name="Krivoruchko A."/>
        </authorList>
    </citation>
    <scope>NUCLEOTIDE SEQUENCE [LARGE SCALE GENOMIC DNA]</scope>
    <source>
        <strain evidence="1 2">IEGM 60</strain>
    </source>
</reference>